<dbReference type="Gene3D" id="3.40.50.10320">
    <property type="entry name" value="LmbE-like"/>
    <property type="match status" value="1"/>
</dbReference>
<dbReference type="SUPFAM" id="SSF102588">
    <property type="entry name" value="LmbE-like"/>
    <property type="match status" value="1"/>
</dbReference>
<evidence type="ECO:0000313" key="1">
    <source>
        <dbReference type="EMBL" id="GAT32606.1"/>
    </source>
</evidence>
<dbReference type="EMBL" id="BDCO01000002">
    <property type="protein sequence ID" value="GAT32606.1"/>
    <property type="molecule type" value="Genomic_DNA"/>
</dbReference>
<dbReference type="AlphaFoldDB" id="A0A146G7G1"/>
<protein>
    <submittedName>
        <fullName evidence="1">N-acetylglucosaminyl deacetylase, LmbE family</fullName>
    </submittedName>
</protein>
<dbReference type="FunCoup" id="A0A146G7G1">
    <property type="interactions" value="28"/>
</dbReference>
<evidence type="ECO:0000313" key="2">
    <source>
        <dbReference type="Proteomes" id="UP000076023"/>
    </source>
</evidence>
<accession>A0A146G7G1</accession>
<dbReference type="InterPro" id="IPR024078">
    <property type="entry name" value="LmbE-like_dom_sf"/>
</dbReference>
<sequence length="284" mass="30908">MIALTQPSAEIHLPAGDLYPDASLQVEHLGIAAHQDDLEFMALQGILPGLADRRASFGGVVCTDGSGSPRCGKYAGTTDAEMAAIRRREQRLAAAIGQYKFIAQLGYSSKELREGSRSLTTDLASLCIAARPRIVHTHSPLDKHDTHLHVFASVIEALRSLPEESRPEMLYGCEVWRGLDWVNDEEKVAFDVSQSPHIANALNGVFDSQIAGGKRYDLATEGRRRANATYAASHTTDQATHLALAIDLSALLKDTRLDPVAFALGFIDRFRASAEAGLRRAFRS</sequence>
<dbReference type="RefSeq" id="WP_075078435.1">
    <property type="nucleotide sequence ID" value="NZ_BDCO01000002.1"/>
</dbReference>
<name>A0A146G7G1_TERSA</name>
<reference evidence="2" key="1">
    <citation type="journal article" date="2017" name="Genome Announc.">
        <title>Draft Genome Sequence of Terrimicrobium sacchariphilum NM-5T, a Facultative Anaerobic Soil Bacterium of the Class Spartobacteria.</title>
        <authorList>
            <person name="Qiu Y.L."/>
            <person name="Tourlousse D.M."/>
            <person name="Matsuura N."/>
            <person name="Ohashi A."/>
            <person name="Sekiguchi Y."/>
        </authorList>
    </citation>
    <scope>NUCLEOTIDE SEQUENCE [LARGE SCALE GENOMIC DNA]</scope>
    <source>
        <strain evidence="2">NM-5</strain>
    </source>
</reference>
<dbReference type="InParanoid" id="A0A146G7G1"/>
<organism evidence="1 2">
    <name type="scientific">Terrimicrobium sacchariphilum</name>
    <dbReference type="NCBI Taxonomy" id="690879"/>
    <lineage>
        <taxon>Bacteria</taxon>
        <taxon>Pseudomonadati</taxon>
        <taxon>Verrucomicrobiota</taxon>
        <taxon>Terrimicrobiia</taxon>
        <taxon>Terrimicrobiales</taxon>
        <taxon>Terrimicrobiaceae</taxon>
        <taxon>Terrimicrobium</taxon>
    </lineage>
</organism>
<gene>
    <name evidence="1" type="ORF">TSACC_21005</name>
</gene>
<dbReference type="InterPro" id="IPR003737">
    <property type="entry name" value="GlcNAc_PI_deacetylase-related"/>
</dbReference>
<dbReference type="Pfam" id="PF02585">
    <property type="entry name" value="PIG-L"/>
    <property type="match status" value="1"/>
</dbReference>
<proteinExistence type="predicted"/>
<dbReference type="Proteomes" id="UP000076023">
    <property type="component" value="Unassembled WGS sequence"/>
</dbReference>
<dbReference type="OrthoDB" id="282207at2"/>
<dbReference type="STRING" id="690879.TSACC_21005"/>
<comment type="caution">
    <text evidence="1">The sequence shown here is derived from an EMBL/GenBank/DDBJ whole genome shotgun (WGS) entry which is preliminary data.</text>
</comment>
<keyword evidence="2" id="KW-1185">Reference proteome</keyword>